<feature type="region of interest" description="Disordered" evidence="1">
    <location>
        <begin position="178"/>
        <end position="213"/>
    </location>
</feature>
<feature type="compositionally biased region" description="Basic and acidic residues" evidence="1">
    <location>
        <begin position="184"/>
        <end position="193"/>
    </location>
</feature>
<dbReference type="EMBL" id="JAPQKO010000001">
    <property type="protein sequence ID" value="KAJ5183289.1"/>
    <property type="molecule type" value="Genomic_DNA"/>
</dbReference>
<evidence type="ECO:0000256" key="1">
    <source>
        <dbReference type="SAM" id="MobiDB-lite"/>
    </source>
</evidence>
<proteinExistence type="predicted"/>
<feature type="region of interest" description="Disordered" evidence="1">
    <location>
        <begin position="259"/>
        <end position="439"/>
    </location>
</feature>
<keyword evidence="3" id="KW-1185">Reference proteome</keyword>
<feature type="region of interest" description="Disordered" evidence="1">
    <location>
        <begin position="464"/>
        <end position="498"/>
    </location>
</feature>
<comment type="caution">
    <text evidence="2">The sequence shown here is derived from an EMBL/GenBank/DDBJ whole genome shotgun (WGS) entry which is preliminary data.</text>
</comment>
<feature type="compositionally biased region" description="Basic and acidic residues" evidence="1">
    <location>
        <begin position="272"/>
        <end position="284"/>
    </location>
</feature>
<organism evidence="2 3">
    <name type="scientific">Penicillium capsulatum</name>
    <dbReference type="NCBI Taxonomy" id="69766"/>
    <lineage>
        <taxon>Eukaryota</taxon>
        <taxon>Fungi</taxon>
        <taxon>Dikarya</taxon>
        <taxon>Ascomycota</taxon>
        <taxon>Pezizomycotina</taxon>
        <taxon>Eurotiomycetes</taxon>
        <taxon>Eurotiomycetidae</taxon>
        <taxon>Eurotiales</taxon>
        <taxon>Aspergillaceae</taxon>
        <taxon>Penicillium</taxon>
    </lineage>
</organism>
<name>A0A9W9ISQ0_9EURO</name>
<feature type="compositionally biased region" description="Polar residues" evidence="1">
    <location>
        <begin position="410"/>
        <end position="431"/>
    </location>
</feature>
<dbReference type="AlphaFoldDB" id="A0A9W9ISQ0"/>
<dbReference type="OrthoDB" id="4362101at2759"/>
<feature type="compositionally biased region" description="Polar residues" evidence="1">
    <location>
        <begin position="285"/>
        <end position="313"/>
    </location>
</feature>
<reference evidence="2" key="2">
    <citation type="journal article" date="2023" name="IMA Fungus">
        <title>Comparative genomic study of the Penicillium genus elucidates a diverse pangenome and 15 lateral gene transfer events.</title>
        <authorList>
            <person name="Petersen C."/>
            <person name="Sorensen T."/>
            <person name="Nielsen M.R."/>
            <person name="Sondergaard T.E."/>
            <person name="Sorensen J.L."/>
            <person name="Fitzpatrick D.A."/>
            <person name="Frisvad J.C."/>
            <person name="Nielsen K.L."/>
        </authorList>
    </citation>
    <scope>NUCLEOTIDE SEQUENCE</scope>
    <source>
        <strain evidence="2">IBT 21917</strain>
    </source>
</reference>
<reference evidence="2" key="1">
    <citation type="submission" date="2022-11" db="EMBL/GenBank/DDBJ databases">
        <authorList>
            <person name="Petersen C."/>
        </authorList>
    </citation>
    <scope>NUCLEOTIDE SEQUENCE</scope>
    <source>
        <strain evidence="2">IBT 21917</strain>
    </source>
</reference>
<feature type="compositionally biased region" description="Polar residues" evidence="1">
    <location>
        <begin position="363"/>
        <end position="378"/>
    </location>
</feature>
<gene>
    <name evidence="2" type="ORF">N7492_000905</name>
</gene>
<feature type="compositionally biased region" description="Pro residues" evidence="1">
    <location>
        <begin position="467"/>
        <end position="478"/>
    </location>
</feature>
<sequence length="513" mass="55748">MHISLDNITFYSHPPPAKSPPRAFSVSRWKPYETPLAPQTLSHTPLPRLPSPRTTTTLASDAASARLWGPVRAGSGLRPVRNEFDIEIERMSMAETEKTAHETDLDMHPDSGPRNGNVTDMAQAQRTSSATEHPDRWMCSLAEAVGDSDPAFIPAESYLHQPGPPVALNDRMGMHQDGTTSLRTCDETDRDSTPPEVTSPCERIFAPPSPDLMGNVRHSPAEPGADAVMCDESVMDITNSTPEDQGDRAGDREEMVATIEGVHADSPLVREASLDDNERRKSSDESQATGSPCLRSQSRLIKQSRVPLTSTRSLRPRASPGSTRPERLPSVSVVIPTRRTGQSVASSKTKRPARAQRYGHWSGSDSGNPNDGQATQASMEDYSPFPGRSSPKARGRPRKRPKRGRRNNSASTNNIVGGFTSQSQNRSNGGSAVTPGKTQEIFGRGVLRIQSHGPRNAYFMTFLPEVSPLPSPPPPSKMPPNQSSYADDTSKDESLQPVALDEIITKLAVSRLS</sequence>
<feature type="region of interest" description="Disordered" evidence="1">
    <location>
        <begin position="36"/>
        <end position="61"/>
    </location>
</feature>
<dbReference type="Proteomes" id="UP001146351">
    <property type="component" value="Unassembled WGS sequence"/>
</dbReference>
<feature type="compositionally biased region" description="Basic and acidic residues" evidence="1">
    <location>
        <begin position="97"/>
        <end position="111"/>
    </location>
</feature>
<evidence type="ECO:0000313" key="2">
    <source>
        <dbReference type="EMBL" id="KAJ5183289.1"/>
    </source>
</evidence>
<feature type="compositionally biased region" description="Low complexity" evidence="1">
    <location>
        <begin position="40"/>
        <end position="61"/>
    </location>
</feature>
<feature type="compositionally biased region" description="Basic residues" evidence="1">
    <location>
        <begin position="391"/>
        <end position="406"/>
    </location>
</feature>
<protein>
    <submittedName>
        <fullName evidence="2">Uncharacterized protein</fullName>
    </submittedName>
</protein>
<accession>A0A9W9ISQ0</accession>
<evidence type="ECO:0000313" key="3">
    <source>
        <dbReference type="Proteomes" id="UP001146351"/>
    </source>
</evidence>
<feature type="region of interest" description="Disordered" evidence="1">
    <location>
        <begin position="97"/>
        <end position="119"/>
    </location>
</feature>